<dbReference type="Proteomes" id="UP000237000">
    <property type="component" value="Unassembled WGS sequence"/>
</dbReference>
<evidence type="ECO:0000313" key="2">
    <source>
        <dbReference type="EMBL" id="PON39309.1"/>
    </source>
</evidence>
<comment type="caution">
    <text evidence="2">The sequence shown here is derived from an EMBL/GenBank/DDBJ whole genome shotgun (WGS) entry which is preliminary data.</text>
</comment>
<dbReference type="InParanoid" id="A0A2P5ARZ5"/>
<keyword evidence="3" id="KW-1185">Reference proteome</keyword>
<name>A0A2P5ARZ5_TREOI</name>
<evidence type="ECO:0000256" key="1">
    <source>
        <dbReference type="SAM" id="MobiDB-lite"/>
    </source>
</evidence>
<evidence type="ECO:0000313" key="3">
    <source>
        <dbReference type="Proteomes" id="UP000237000"/>
    </source>
</evidence>
<dbReference type="AlphaFoldDB" id="A0A2P5ARZ5"/>
<accession>A0A2P5ARZ5</accession>
<reference evidence="3" key="1">
    <citation type="submission" date="2016-06" db="EMBL/GenBank/DDBJ databases">
        <title>Parallel loss of symbiosis genes in relatives of nitrogen-fixing non-legume Parasponia.</title>
        <authorList>
            <person name="Van Velzen R."/>
            <person name="Holmer R."/>
            <person name="Bu F."/>
            <person name="Rutten L."/>
            <person name="Van Zeijl A."/>
            <person name="Liu W."/>
            <person name="Santuari L."/>
            <person name="Cao Q."/>
            <person name="Sharma T."/>
            <person name="Shen D."/>
            <person name="Roswanjaya Y."/>
            <person name="Wardhani T."/>
            <person name="Kalhor M.S."/>
            <person name="Jansen J."/>
            <person name="Van den Hoogen J."/>
            <person name="Gungor B."/>
            <person name="Hartog M."/>
            <person name="Hontelez J."/>
            <person name="Verver J."/>
            <person name="Yang W.-C."/>
            <person name="Schijlen E."/>
            <person name="Repin R."/>
            <person name="Schilthuizen M."/>
            <person name="Schranz E."/>
            <person name="Heidstra R."/>
            <person name="Miyata K."/>
            <person name="Fedorova E."/>
            <person name="Kohlen W."/>
            <person name="Bisseling T."/>
            <person name="Smit S."/>
            <person name="Geurts R."/>
        </authorList>
    </citation>
    <scope>NUCLEOTIDE SEQUENCE [LARGE SCALE GENOMIC DNA]</scope>
    <source>
        <strain evidence="3">cv. RG33-2</strain>
    </source>
</reference>
<sequence>MVTARELPRSRPQGKTSEFQHRIPYIHPRHPSPLRHSSEPPLNSHSPLLLLLLVARPLSRKNRRSKIKERTPEIY</sequence>
<protein>
    <submittedName>
        <fullName evidence="2">Uncharacterized protein</fullName>
    </submittedName>
</protein>
<organism evidence="2 3">
    <name type="scientific">Trema orientale</name>
    <name type="common">Charcoal tree</name>
    <name type="synonym">Celtis orientalis</name>
    <dbReference type="NCBI Taxonomy" id="63057"/>
    <lineage>
        <taxon>Eukaryota</taxon>
        <taxon>Viridiplantae</taxon>
        <taxon>Streptophyta</taxon>
        <taxon>Embryophyta</taxon>
        <taxon>Tracheophyta</taxon>
        <taxon>Spermatophyta</taxon>
        <taxon>Magnoliopsida</taxon>
        <taxon>eudicotyledons</taxon>
        <taxon>Gunneridae</taxon>
        <taxon>Pentapetalae</taxon>
        <taxon>rosids</taxon>
        <taxon>fabids</taxon>
        <taxon>Rosales</taxon>
        <taxon>Cannabaceae</taxon>
        <taxon>Trema</taxon>
    </lineage>
</organism>
<gene>
    <name evidence="2" type="ORF">TorRG33x02_343000</name>
</gene>
<dbReference type="EMBL" id="JXTC01000722">
    <property type="protein sequence ID" value="PON39309.1"/>
    <property type="molecule type" value="Genomic_DNA"/>
</dbReference>
<feature type="region of interest" description="Disordered" evidence="1">
    <location>
        <begin position="1"/>
        <end position="42"/>
    </location>
</feature>
<proteinExistence type="predicted"/>